<evidence type="ECO:0000313" key="3">
    <source>
        <dbReference type="Proteomes" id="UP000280344"/>
    </source>
</evidence>
<gene>
    <name evidence="2" type="ORF">EJ997_11040</name>
</gene>
<dbReference type="AlphaFoldDB" id="A0A3Q9G820"/>
<evidence type="ECO:0000256" key="1">
    <source>
        <dbReference type="SAM" id="MobiDB-lite"/>
    </source>
</evidence>
<dbReference type="InterPro" id="IPR009218">
    <property type="entry name" value="HD_phosphohydro"/>
</dbReference>
<protein>
    <recommendedName>
        <fullName evidence="4">Metal-dependent HD superfamily phosphohydrolase</fullName>
    </recommendedName>
</protein>
<organism evidence="2 3">
    <name type="scientific">Flaviflexus ciconiae</name>
    <dbReference type="NCBI Taxonomy" id="2496867"/>
    <lineage>
        <taxon>Bacteria</taxon>
        <taxon>Bacillati</taxon>
        <taxon>Actinomycetota</taxon>
        <taxon>Actinomycetes</taxon>
        <taxon>Actinomycetales</taxon>
        <taxon>Actinomycetaceae</taxon>
        <taxon>Flaviflexus</taxon>
    </lineage>
</organism>
<dbReference type="RefSeq" id="WP_126704599.1">
    <property type="nucleotide sequence ID" value="NZ_CP034593.1"/>
</dbReference>
<feature type="region of interest" description="Disordered" evidence="1">
    <location>
        <begin position="240"/>
        <end position="318"/>
    </location>
</feature>
<proteinExistence type="predicted"/>
<accession>A0A3Q9G820</accession>
<sequence length="318" mass="35540">MDYPQWLLPTFIRSARAAGATAPDEEITDAAERLITRWNGKDRHHHDLHHLTDVLSRVTALAPETHSPDLVRLAAYYHGCVFSTSEKDAYTRNGGENEVESARVARAELAELGIEEKKVDRIADLITGMKKQPREEDPCVSTTLSTVDIDKLALRDAHLGSLAAGPQKYAKYLEAVREEYAHIPAQSFLEARREIVKRLLARKQIFVSPLGRQWESQARENLSAELDRLEVKLAELQNIQIPAETEPPSEWKHPGSPNDTSDSVPNPETETEASPLTPEEYAQKRAENPLVPADRPSELEVLPSSQDDLLPRTLSQGP</sequence>
<evidence type="ECO:0000313" key="2">
    <source>
        <dbReference type="EMBL" id="AZQ77796.1"/>
    </source>
</evidence>
<dbReference type="Proteomes" id="UP000280344">
    <property type="component" value="Chromosome"/>
</dbReference>
<dbReference type="Gene3D" id="1.10.3210.10">
    <property type="entry name" value="Hypothetical protein af1432"/>
    <property type="match status" value="1"/>
</dbReference>
<evidence type="ECO:0008006" key="4">
    <source>
        <dbReference type="Google" id="ProtNLM"/>
    </source>
</evidence>
<keyword evidence="3" id="KW-1185">Reference proteome</keyword>
<reference evidence="2 3" key="1">
    <citation type="submission" date="2018-12" db="EMBL/GenBank/DDBJ databases">
        <title>Complete genome sequence of Flaviflexus sp. H23T48.</title>
        <authorList>
            <person name="Bae J.-W."/>
            <person name="Lee J.-Y."/>
        </authorList>
    </citation>
    <scope>NUCLEOTIDE SEQUENCE [LARGE SCALE GENOMIC DNA]</scope>
    <source>
        <strain evidence="2 3">H23T48</strain>
    </source>
</reference>
<dbReference type="EMBL" id="CP034593">
    <property type="protein sequence ID" value="AZQ77796.1"/>
    <property type="molecule type" value="Genomic_DNA"/>
</dbReference>
<dbReference type="PANTHER" id="PTHR21174">
    <property type="match status" value="1"/>
</dbReference>
<dbReference type="SUPFAM" id="SSF109604">
    <property type="entry name" value="HD-domain/PDEase-like"/>
    <property type="match status" value="1"/>
</dbReference>
<name>A0A3Q9G820_9ACTO</name>
<dbReference type="OrthoDB" id="9808993at2"/>
<dbReference type="KEGG" id="flh:EJ997_11040"/>
<dbReference type="PANTHER" id="PTHR21174:SF0">
    <property type="entry name" value="HD PHOSPHOHYDROLASE FAMILY PROTEIN-RELATED"/>
    <property type="match status" value="1"/>
</dbReference>
<feature type="compositionally biased region" description="Polar residues" evidence="1">
    <location>
        <begin position="257"/>
        <end position="274"/>
    </location>
</feature>
<feature type="compositionally biased region" description="Polar residues" evidence="1">
    <location>
        <begin position="303"/>
        <end position="318"/>
    </location>
</feature>